<reference evidence="2" key="2">
    <citation type="submission" date="2020-10" db="EMBL/GenBank/DDBJ databases">
        <authorList>
            <person name="Cooper E.A."/>
            <person name="Brenton Z.W."/>
            <person name="Flinn B.S."/>
            <person name="Jenkins J."/>
            <person name="Shu S."/>
            <person name="Flowers D."/>
            <person name="Luo F."/>
            <person name="Wang Y."/>
            <person name="Xia P."/>
            <person name="Barry K."/>
            <person name="Daum C."/>
            <person name="Lipzen A."/>
            <person name="Yoshinaga Y."/>
            <person name="Schmutz J."/>
            <person name="Saski C."/>
            <person name="Vermerris W."/>
            <person name="Kresovich S."/>
        </authorList>
    </citation>
    <scope>NUCLEOTIDE SEQUENCE</scope>
</reference>
<sequence length="292" mass="33264">MVSCSGWLAGVSEGIKSLSDGVLEHILGFLRAEEAVRTSVLARRWRHIWKSATVLRVGSCGPGKQEVEDLWSLVNHLLLLRGDSPLEKCSFTFYAHLNSHYDFSHINLWFWHVVMCKVHVLSLRMFGHGTDEPWLQLDNLPLISQHLRKLKLVGVQVHNSFLNFSNCPALEHLDLYNCELSSVNKIVSESLKRLIILSSMGCSDCRIRIYTPNVVSLRHGRFEGMTPILEGMPSLLEASVDIPGDLRWCPVFTNLKTLLLNGYWYVPDDFHALVCILEHSPILEKLTFELYL</sequence>
<dbReference type="Gene3D" id="3.80.10.10">
    <property type="entry name" value="Ribonuclease Inhibitor"/>
    <property type="match status" value="1"/>
</dbReference>
<evidence type="ECO:0000313" key="2">
    <source>
        <dbReference type="EMBL" id="KAG0513527.1"/>
    </source>
</evidence>
<gene>
    <name evidence="2" type="ORF">BDA96_10G110500</name>
</gene>
<dbReference type="Proteomes" id="UP000807115">
    <property type="component" value="Chromosome 10"/>
</dbReference>
<evidence type="ECO:0000259" key="1">
    <source>
        <dbReference type="Pfam" id="PF00646"/>
    </source>
</evidence>
<organism evidence="2 3">
    <name type="scientific">Sorghum bicolor</name>
    <name type="common">Sorghum</name>
    <name type="synonym">Sorghum vulgare</name>
    <dbReference type="NCBI Taxonomy" id="4558"/>
    <lineage>
        <taxon>Eukaryota</taxon>
        <taxon>Viridiplantae</taxon>
        <taxon>Streptophyta</taxon>
        <taxon>Embryophyta</taxon>
        <taxon>Tracheophyta</taxon>
        <taxon>Spermatophyta</taxon>
        <taxon>Magnoliopsida</taxon>
        <taxon>Liliopsida</taxon>
        <taxon>Poales</taxon>
        <taxon>Poaceae</taxon>
        <taxon>PACMAD clade</taxon>
        <taxon>Panicoideae</taxon>
        <taxon>Andropogonodae</taxon>
        <taxon>Andropogoneae</taxon>
        <taxon>Sorghinae</taxon>
        <taxon>Sorghum</taxon>
    </lineage>
</organism>
<dbReference type="InterPro" id="IPR053197">
    <property type="entry name" value="F-box_SCFL_complex_component"/>
</dbReference>
<dbReference type="InterPro" id="IPR032675">
    <property type="entry name" value="LRR_dom_sf"/>
</dbReference>
<dbReference type="PANTHER" id="PTHR34223:SF107">
    <property type="entry name" value="F-BOX DOMAIN-CONTAINING PROTEIN"/>
    <property type="match status" value="1"/>
</dbReference>
<dbReference type="EMBL" id="CM027689">
    <property type="protein sequence ID" value="KAG0513527.1"/>
    <property type="molecule type" value="Genomic_DNA"/>
</dbReference>
<accession>A0A921Q1A6</accession>
<proteinExistence type="predicted"/>
<dbReference type="InterPro" id="IPR036047">
    <property type="entry name" value="F-box-like_dom_sf"/>
</dbReference>
<dbReference type="Pfam" id="PF00646">
    <property type="entry name" value="F-box"/>
    <property type="match status" value="1"/>
</dbReference>
<name>A0A921Q1A6_SORBI</name>
<reference evidence="2" key="1">
    <citation type="journal article" date="2019" name="BMC Genomics">
        <title>A new reference genome for Sorghum bicolor reveals high levels of sequence similarity between sweet and grain genotypes: implications for the genetics of sugar metabolism.</title>
        <authorList>
            <person name="Cooper E.A."/>
            <person name="Brenton Z.W."/>
            <person name="Flinn B.S."/>
            <person name="Jenkins J."/>
            <person name="Shu S."/>
            <person name="Flowers D."/>
            <person name="Luo F."/>
            <person name="Wang Y."/>
            <person name="Xia P."/>
            <person name="Barry K."/>
            <person name="Daum C."/>
            <person name="Lipzen A."/>
            <person name="Yoshinaga Y."/>
            <person name="Schmutz J."/>
            <person name="Saski C."/>
            <person name="Vermerris W."/>
            <person name="Kresovich S."/>
        </authorList>
    </citation>
    <scope>NUCLEOTIDE SEQUENCE</scope>
</reference>
<comment type="caution">
    <text evidence="2">The sequence shown here is derived from an EMBL/GenBank/DDBJ whole genome shotgun (WGS) entry which is preliminary data.</text>
</comment>
<dbReference type="PANTHER" id="PTHR34223">
    <property type="entry name" value="OS11G0201299 PROTEIN"/>
    <property type="match status" value="1"/>
</dbReference>
<protein>
    <recommendedName>
        <fullName evidence="1">F-box domain-containing protein</fullName>
    </recommendedName>
</protein>
<dbReference type="AlphaFoldDB" id="A0A921Q1A6"/>
<dbReference type="InterPro" id="IPR053781">
    <property type="entry name" value="F-box_AtFBL13-like"/>
</dbReference>
<dbReference type="SUPFAM" id="SSF52047">
    <property type="entry name" value="RNI-like"/>
    <property type="match status" value="1"/>
</dbReference>
<feature type="domain" description="F-box" evidence="1">
    <location>
        <begin position="17"/>
        <end position="51"/>
    </location>
</feature>
<dbReference type="CDD" id="cd22160">
    <property type="entry name" value="F-box_AtFBL13-like"/>
    <property type="match status" value="1"/>
</dbReference>
<evidence type="ECO:0000313" key="3">
    <source>
        <dbReference type="Proteomes" id="UP000807115"/>
    </source>
</evidence>
<dbReference type="InterPro" id="IPR001810">
    <property type="entry name" value="F-box_dom"/>
</dbReference>
<dbReference type="SUPFAM" id="SSF81383">
    <property type="entry name" value="F-box domain"/>
    <property type="match status" value="1"/>
</dbReference>